<evidence type="ECO:0000256" key="7">
    <source>
        <dbReference type="ARBA" id="ARBA00023157"/>
    </source>
</evidence>
<gene>
    <name evidence="11" type="ORF">EIP91_007600</name>
</gene>
<evidence type="ECO:0000313" key="12">
    <source>
        <dbReference type="Proteomes" id="UP000292702"/>
    </source>
</evidence>
<dbReference type="InterPro" id="IPR036774">
    <property type="entry name" value="ERV/ALR_sulphydryl_oxid_sf"/>
</dbReference>
<comment type="catalytic activity">
    <reaction evidence="8">
        <text>2 R'C(R)SH + O2 = R'C(R)S-S(R)CR' + H2O2</text>
        <dbReference type="Rhea" id="RHEA:17357"/>
        <dbReference type="ChEBI" id="CHEBI:15379"/>
        <dbReference type="ChEBI" id="CHEBI:16240"/>
        <dbReference type="ChEBI" id="CHEBI:16520"/>
        <dbReference type="ChEBI" id="CHEBI:17412"/>
        <dbReference type="EC" id="1.8.3.2"/>
    </reaction>
</comment>
<evidence type="ECO:0000256" key="8">
    <source>
        <dbReference type="RuleBase" id="RU371123"/>
    </source>
</evidence>
<dbReference type="InterPro" id="IPR017905">
    <property type="entry name" value="ERV/ALR_sulphydryl_oxidase"/>
</dbReference>
<evidence type="ECO:0000259" key="10">
    <source>
        <dbReference type="PROSITE" id="PS51324"/>
    </source>
</evidence>
<dbReference type="Proteomes" id="UP000292702">
    <property type="component" value="Unassembled WGS sequence"/>
</dbReference>
<dbReference type="PANTHER" id="PTHR12645:SF0">
    <property type="entry name" value="FAD-LINKED SULFHYDRYL OXIDASE ALR"/>
    <property type="match status" value="1"/>
</dbReference>
<reference evidence="11 12" key="1">
    <citation type="submission" date="2018-11" db="EMBL/GenBank/DDBJ databases">
        <title>Genome assembly of Steccherinum ochraceum LE-BIN_3174, the white-rot fungus of the Steccherinaceae family (The Residual Polyporoid clade, Polyporales, Basidiomycota).</title>
        <authorList>
            <person name="Fedorova T.V."/>
            <person name="Glazunova O.A."/>
            <person name="Landesman E.O."/>
            <person name="Moiseenko K.V."/>
            <person name="Psurtseva N.V."/>
            <person name="Savinova O.S."/>
            <person name="Shakhova N.V."/>
            <person name="Tyazhelova T.V."/>
            <person name="Vasina D.V."/>
        </authorList>
    </citation>
    <scope>NUCLEOTIDE SEQUENCE [LARGE SCALE GENOMIC DNA]</scope>
    <source>
        <strain evidence="11 12">LE-BIN_3174</strain>
    </source>
</reference>
<evidence type="ECO:0000256" key="6">
    <source>
        <dbReference type="ARBA" id="ARBA00023128"/>
    </source>
</evidence>
<keyword evidence="4 8" id="KW-0274">FAD</keyword>
<evidence type="ECO:0000256" key="3">
    <source>
        <dbReference type="ARBA" id="ARBA00022630"/>
    </source>
</evidence>
<protein>
    <recommendedName>
        <fullName evidence="8">Sulfhydryl oxidase</fullName>
        <ecNumber evidence="8">1.8.3.2</ecNumber>
    </recommendedName>
</protein>
<evidence type="ECO:0000256" key="9">
    <source>
        <dbReference type="SAM" id="MobiDB-lite"/>
    </source>
</evidence>
<evidence type="ECO:0000256" key="5">
    <source>
        <dbReference type="ARBA" id="ARBA00023002"/>
    </source>
</evidence>
<dbReference type="GO" id="GO:0016971">
    <property type="term" value="F:flavin-dependent sulfhydryl oxidase activity"/>
    <property type="evidence" value="ECO:0007669"/>
    <property type="project" value="InterPro"/>
</dbReference>
<dbReference type="InterPro" id="IPR039799">
    <property type="entry name" value="ALR/ERV"/>
</dbReference>
<keyword evidence="3 8" id="KW-0285">Flavoprotein</keyword>
<comment type="subcellular location">
    <subcellularLocation>
        <location evidence="2">Mitochondrion intermembrane space</location>
    </subcellularLocation>
</comment>
<evidence type="ECO:0000256" key="4">
    <source>
        <dbReference type="ARBA" id="ARBA00022827"/>
    </source>
</evidence>
<dbReference type="PANTHER" id="PTHR12645">
    <property type="entry name" value="ALR/ERV"/>
    <property type="match status" value="1"/>
</dbReference>
<feature type="domain" description="ERV/ALR sulfhydryl oxidase" evidence="10">
    <location>
        <begin position="87"/>
        <end position="189"/>
    </location>
</feature>
<dbReference type="OrthoDB" id="17199at2759"/>
<dbReference type="PROSITE" id="PS51324">
    <property type="entry name" value="ERV_ALR"/>
    <property type="match status" value="1"/>
</dbReference>
<name>A0A4R0S0R2_9APHY</name>
<proteinExistence type="predicted"/>
<dbReference type="STRING" id="92696.A0A4R0S0R2"/>
<organism evidence="11 12">
    <name type="scientific">Steccherinum ochraceum</name>
    <dbReference type="NCBI Taxonomy" id="92696"/>
    <lineage>
        <taxon>Eukaryota</taxon>
        <taxon>Fungi</taxon>
        <taxon>Dikarya</taxon>
        <taxon>Basidiomycota</taxon>
        <taxon>Agaricomycotina</taxon>
        <taxon>Agaricomycetes</taxon>
        <taxon>Polyporales</taxon>
        <taxon>Steccherinaceae</taxon>
        <taxon>Steccherinum</taxon>
    </lineage>
</organism>
<dbReference type="SUPFAM" id="SSF69000">
    <property type="entry name" value="FAD-dependent thiol oxidase"/>
    <property type="match status" value="1"/>
</dbReference>
<dbReference type="EMBL" id="RWJN01000041">
    <property type="protein sequence ID" value="TCD69474.1"/>
    <property type="molecule type" value="Genomic_DNA"/>
</dbReference>
<sequence>MPEPTTSSSSSKDGGKLPPGMVLGPDGKPCKICTAFRHWKPSSPTGSTSQQAGTGTSNTKSAAAAMAALAYGTNGAPAVPETRPANCPPDVEILGRATWTFLHTTAAYYPEKPTPNQRANMLSLIRSLPILYPCSHCASHLEDNMKANPPDVSGRFGLSRWLCERHNDVNERLGKKKFDCGIKSLDERWKDGPSDGSCD</sequence>
<keyword evidence="5 8" id="KW-0560">Oxidoreductase</keyword>
<keyword evidence="12" id="KW-1185">Reference proteome</keyword>
<evidence type="ECO:0000256" key="1">
    <source>
        <dbReference type="ARBA" id="ARBA00001974"/>
    </source>
</evidence>
<dbReference type="GO" id="GO:0050660">
    <property type="term" value="F:flavin adenine dinucleotide binding"/>
    <property type="evidence" value="ECO:0007669"/>
    <property type="project" value="TreeGrafter"/>
</dbReference>
<keyword evidence="6" id="KW-0496">Mitochondrion</keyword>
<dbReference type="GO" id="GO:0005758">
    <property type="term" value="C:mitochondrial intermembrane space"/>
    <property type="evidence" value="ECO:0007669"/>
    <property type="project" value="UniProtKB-SubCell"/>
</dbReference>
<dbReference type="FunFam" id="1.20.120.310:FF:000003">
    <property type="entry name" value="Sulfhydryl oxidase"/>
    <property type="match status" value="1"/>
</dbReference>
<comment type="caution">
    <text evidence="11">The sequence shown here is derived from an EMBL/GenBank/DDBJ whole genome shotgun (WGS) entry which is preliminary data.</text>
</comment>
<accession>A0A4R0S0R2</accession>
<feature type="region of interest" description="Disordered" evidence="9">
    <location>
        <begin position="1"/>
        <end position="25"/>
    </location>
</feature>
<dbReference type="AlphaFoldDB" id="A0A4R0S0R2"/>
<evidence type="ECO:0000313" key="11">
    <source>
        <dbReference type="EMBL" id="TCD69474.1"/>
    </source>
</evidence>
<comment type="cofactor">
    <cofactor evidence="1 8">
        <name>FAD</name>
        <dbReference type="ChEBI" id="CHEBI:57692"/>
    </cofactor>
</comment>
<feature type="compositionally biased region" description="Low complexity" evidence="9">
    <location>
        <begin position="1"/>
        <end position="11"/>
    </location>
</feature>
<dbReference type="Gene3D" id="1.20.120.310">
    <property type="entry name" value="ERV/ALR sulfhydryl oxidase domain"/>
    <property type="match status" value="1"/>
</dbReference>
<evidence type="ECO:0000256" key="2">
    <source>
        <dbReference type="ARBA" id="ARBA00004569"/>
    </source>
</evidence>
<keyword evidence="7" id="KW-1015">Disulfide bond</keyword>
<dbReference type="EC" id="1.8.3.2" evidence="8"/>
<dbReference type="Pfam" id="PF04777">
    <property type="entry name" value="Evr1_Alr"/>
    <property type="match status" value="1"/>
</dbReference>